<name>A0AA43Q402_9GAMM</name>
<reference evidence="1" key="1">
    <citation type="submission" date="2023-01" db="EMBL/GenBank/DDBJ databases">
        <title>Biogeochemical cycle of methane in antarctic sediments.</title>
        <authorList>
            <person name="Roldan D.M."/>
            <person name="Menes R.J."/>
        </authorList>
    </citation>
    <scope>NUCLEOTIDE SEQUENCE [LARGE SCALE GENOMIC DNA]</scope>
    <source>
        <strain evidence="1">K-2018 MAG008</strain>
    </source>
</reference>
<gene>
    <name evidence="1" type="ORF">PSU93_09310</name>
</gene>
<keyword evidence="2" id="KW-1185">Reference proteome</keyword>
<protein>
    <submittedName>
        <fullName evidence="1">Phage tail tube protein</fullName>
    </submittedName>
</protein>
<organism evidence="1 2">
    <name type="scientific">Candidatus Methylobacter titanis</name>
    <dbReference type="NCBI Taxonomy" id="3053457"/>
    <lineage>
        <taxon>Bacteria</taxon>
        <taxon>Pseudomonadati</taxon>
        <taxon>Pseudomonadota</taxon>
        <taxon>Gammaproteobacteria</taxon>
        <taxon>Methylococcales</taxon>
        <taxon>Methylococcaceae</taxon>
        <taxon>Methylobacter</taxon>
    </lineage>
</organism>
<dbReference type="Proteomes" id="UP001160519">
    <property type="component" value="Unassembled WGS sequence"/>
</dbReference>
<comment type="caution">
    <text evidence="1">The sequence shown here is derived from an EMBL/GenBank/DDBJ whole genome shotgun (WGS) entry which is preliminary data.</text>
</comment>
<evidence type="ECO:0000313" key="1">
    <source>
        <dbReference type="EMBL" id="MDI1231333.1"/>
    </source>
</evidence>
<dbReference type="AlphaFoldDB" id="A0AA43Q402"/>
<evidence type="ECO:0000313" key="2">
    <source>
        <dbReference type="Proteomes" id="UP001160519"/>
    </source>
</evidence>
<dbReference type="Pfam" id="PF18906">
    <property type="entry name" value="Phage_tube_2"/>
    <property type="match status" value="1"/>
</dbReference>
<dbReference type="EMBL" id="JAQSDF010000027">
    <property type="protein sequence ID" value="MDI1231333.1"/>
    <property type="molecule type" value="Genomic_DNA"/>
</dbReference>
<dbReference type="InterPro" id="IPR044000">
    <property type="entry name" value="Phage_tube_2"/>
</dbReference>
<accession>A0AA43Q402</accession>
<sequence>MGLKNRRLLLAKVETTYGTDAAPTKVANAILCGSLEINPIEGDKVQRNLIRPYLGNSQDIQVTTYATASFEVELVGGGAAGTAPQYGGLLQGCGFSETVAAGVDVQYLPVSTGMKSLSLYFQADGIKHVLLGAMGSVSFDLVSAKLPTMKFTFTGLLGTITDSAIPTDPTYTAVIPVAVSTANTTPTTLHGYTPVLESLTLDMANDVKYRSLINDQRVIITDRKPKGSIKLDMPTLATKDFFTIAKNATLGTLAIQHGQTAGNIIVLDSAINGVGISGVKYADLDGIDQLAMDLSFVPVVGNDEIKLTIK</sequence>
<proteinExistence type="predicted"/>